<evidence type="ECO:0000256" key="2">
    <source>
        <dbReference type="ARBA" id="ARBA00013169"/>
    </source>
</evidence>
<dbReference type="OrthoDB" id="629407at2759"/>
<dbReference type="PANTHER" id="PTHR11946">
    <property type="entry name" value="VALYL-TRNA SYNTHETASES"/>
    <property type="match status" value="1"/>
</dbReference>
<name>A0A6H5GZT2_9HEMI</name>
<protein>
    <recommendedName>
        <fullName evidence="2">valine--tRNA ligase</fullName>
        <ecNumber evidence="2">6.1.1.9</ecNumber>
    </recommendedName>
    <alternativeName>
        <fullName evidence="8">Valyl-tRNA synthetase</fullName>
    </alternativeName>
</protein>
<keyword evidence="4" id="KW-0547">Nucleotide-binding</keyword>
<dbReference type="AlphaFoldDB" id="A0A6H5GZT2"/>
<keyword evidence="3" id="KW-0436">Ligase</keyword>
<dbReference type="EC" id="6.1.1.9" evidence="2"/>
<evidence type="ECO:0000313" key="10">
    <source>
        <dbReference type="EMBL" id="CAB0008512.1"/>
    </source>
</evidence>
<evidence type="ECO:0000256" key="7">
    <source>
        <dbReference type="ARBA" id="ARBA00023146"/>
    </source>
</evidence>
<dbReference type="Pfam" id="PF13603">
    <property type="entry name" value="tRNA-synt_1_2"/>
    <property type="match status" value="1"/>
</dbReference>
<proteinExistence type="inferred from homology"/>
<sequence>MLSRGPDQTPREGTVFRRCRINTAQSFCIAIYRPICQVATNPSFENLFVQAMEVEPSSGNAPAKTPKQLEKEKQKLAKLEKFKQKQDKLAAKSSEGSSEIPVVLDEFVDMEFGTGAVKLSPAHDHNDYEVGKRHNLPFITVFDDEGKIVGDCLQFVGMKRFDARKAVLEALKGKNLFREIKDNPMVVPVCNRSKDIVEPLIKPQW</sequence>
<dbReference type="InterPro" id="IPR009008">
    <property type="entry name" value="Val/Leu/Ile-tRNA-synth_edit"/>
</dbReference>
<dbReference type="Gene3D" id="3.90.740.10">
    <property type="entry name" value="Valyl/Leucyl/Isoleucyl-tRNA synthetase, editing domain"/>
    <property type="match status" value="1"/>
</dbReference>
<dbReference type="GO" id="GO:0004832">
    <property type="term" value="F:valine-tRNA ligase activity"/>
    <property type="evidence" value="ECO:0007669"/>
    <property type="project" value="UniProtKB-EC"/>
</dbReference>
<dbReference type="GO" id="GO:0005829">
    <property type="term" value="C:cytosol"/>
    <property type="evidence" value="ECO:0007669"/>
    <property type="project" value="TreeGrafter"/>
</dbReference>
<dbReference type="InterPro" id="IPR002303">
    <property type="entry name" value="Valyl-tRNA_ligase"/>
</dbReference>
<evidence type="ECO:0000256" key="3">
    <source>
        <dbReference type="ARBA" id="ARBA00022598"/>
    </source>
</evidence>
<reference evidence="10 11" key="1">
    <citation type="submission" date="2020-02" db="EMBL/GenBank/DDBJ databases">
        <authorList>
            <person name="Ferguson B K."/>
        </authorList>
    </citation>
    <scope>NUCLEOTIDE SEQUENCE [LARGE SCALE GENOMIC DNA]</scope>
</reference>
<evidence type="ECO:0000256" key="8">
    <source>
        <dbReference type="ARBA" id="ARBA00029936"/>
    </source>
</evidence>
<dbReference type="InterPro" id="IPR025709">
    <property type="entry name" value="Leu_tRNA-synth_edit"/>
</dbReference>
<dbReference type="GO" id="GO:0005524">
    <property type="term" value="F:ATP binding"/>
    <property type="evidence" value="ECO:0007669"/>
    <property type="project" value="UniProtKB-KW"/>
</dbReference>
<feature type="domain" description="Leucyl-tRNA synthetase editing" evidence="9">
    <location>
        <begin position="65"/>
        <end position="145"/>
    </location>
</feature>
<dbReference type="PANTHER" id="PTHR11946:SF109">
    <property type="entry name" value="VALINE--TRNA LIGASE"/>
    <property type="match status" value="1"/>
</dbReference>
<keyword evidence="5" id="KW-0067">ATP-binding</keyword>
<accession>A0A6H5GZT2</accession>
<keyword evidence="7" id="KW-0030">Aminoacyl-tRNA synthetase</keyword>
<comment type="similarity">
    <text evidence="1">Belongs to the class-I aminoacyl-tRNA synthetase family.</text>
</comment>
<dbReference type="SUPFAM" id="SSF50677">
    <property type="entry name" value="ValRS/IleRS/LeuRS editing domain"/>
    <property type="match status" value="1"/>
</dbReference>
<dbReference type="EMBL" id="CADCXU010020474">
    <property type="protein sequence ID" value="CAB0008512.1"/>
    <property type="molecule type" value="Genomic_DNA"/>
</dbReference>
<evidence type="ECO:0000259" key="9">
    <source>
        <dbReference type="Pfam" id="PF13603"/>
    </source>
</evidence>
<dbReference type="GO" id="GO:0006438">
    <property type="term" value="P:valyl-tRNA aminoacylation"/>
    <property type="evidence" value="ECO:0007669"/>
    <property type="project" value="InterPro"/>
</dbReference>
<dbReference type="GO" id="GO:0002161">
    <property type="term" value="F:aminoacyl-tRNA deacylase activity"/>
    <property type="evidence" value="ECO:0007669"/>
    <property type="project" value="InterPro"/>
</dbReference>
<gene>
    <name evidence="10" type="ORF">NTEN_LOCUS13758</name>
</gene>
<evidence type="ECO:0000256" key="4">
    <source>
        <dbReference type="ARBA" id="ARBA00022741"/>
    </source>
</evidence>
<keyword evidence="6" id="KW-0648">Protein biosynthesis</keyword>
<evidence type="ECO:0000256" key="1">
    <source>
        <dbReference type="ARBA" id="ARBA00005594"/>
    </source>
</evidence>
<dbReference type="Proteomes" id="UP000479000">
    <property type="component" value="Unassembled WGS sequence"/>
</dbReference>
<organism evidence="10 11">
    <name type="scientific">Nesidiocoris tenuis</name>
    <dbReference type="NCBI Taxonomy" id="355587"/>
    <lineage>
        <taxon>Eukaryota</taxon>
        <taxon>Metazoa</taxon>
        <taxon>Ecdysozoa</taxon>
        <taxon>Arthropoda</taxon>
        <taxon>Hexapoda</taxon>
        <taxon>Insecta</taxon>
        <taxon>Pterygota</taxon>
        <taxon>Neoptera</taxon>
        <taxon>Paraneoptera</taxon>
        <taxon>Hemiptera</taxon>
        <taxon>Heteroptera</taxon>
        <taxon>Panheteroptera</taxon>
        <taxon>Cimicomorpha</taxon>
        <taxon>Miridae</taxon>
        <taxon>Dicyphina</taxon>
        <taxon>Nesidiocoris</taxon>
    </lineage>
</organism>
<keyword evidence="11" id="KW-1185">Reference proteome</keyword>
<evidence type="ECO:0000256" key="5">
    <source>
        <dbReference type="ARBA" id="ARBA00022840"/>
    </source>
</evidence>
<evidence type="ECO:0000313" key="11">
    <source>
        <dbReference type="Proteomes" id="UP000479000"/>
    </source>
</evidence>
<evidence type="ECO:0000256" key="6">
    <source>
        <dbReference type="ARBA" id="ARBA00022917"/>
    </source>
</evidence>